<dbReference type="InterPro" id="IPR036265">
    <property type="entry name" value="HIT-like_sf"/>
</dbReference>
<reference evidence="2" key="1">
    <citation type="submission" date="2018-05" db="EMBL/GenBank/DDBJ databases">
        <authorList>
            <person name="Lanie J.A."/>
            <person name="Ng W.-L."/>
            <person name="Kazmierczak K.M."/>
            <person name="Andrzejewski T.M."/>
            <person name="Davidsen T.M."/>
            <person name="Wayne K.J."/>
            <person name="Tettelin H."/>
            <person name="Glass J.I."/>
            <person name="Rusch D."/>
            <person name="Podicherti R."/>
            <person name="Tsui H.-C.T."/>
            <person name="Winkler M.E."/>
        </authorList>
    </citation>
    <scope>NUCLEOTIDE SEQUENCE</scope>
</reference>
<evidence type="ECO:0000259" key="1">
    <source>
        <dbReference type="PROSITE" id="PS51084"/>
    </source>
</evidence>
<dbReference type="Pfam" id="PF01230">
    <property type="entry name" value="HIT"/>
    <property type="match status" value="1"/>
</dbReference>
<dbReference type="PANTHER" id="PTHR46648">
    <property type="entry name" value="HIT FAMILY PROTEIN 1"/>
    <property type="match status" value="1"/>
</dbReference>
<dbReference type="PANTHER" id="PTHR46648:SF1">
    <property type="entry name" value="ADENOSINE 5'-MONOPHOSPHORAMIDASE HNT1"/>
    <property type="match status" value="1"/>
</dbReference>
<dbReference type="PRINTS" id="PR00332">
    <property type="entry name" value="HISTRIAD"/>
</dbReference>
<sequence>MAYDANNVFAQILEGKMPAHKVFENDHTLAFLDIMPVSVGHTLIIPKADAQNIFELEHAPGSEVFKTTKKVAHGIQASLNPTGLIITQLNGTDAGQTVFHYHMHIIPVYEKMPLRMHGKEIEDSEALAKTAKIIKQAVVDVGAG</sequence>
<feature type="domain" description="HIT" evidence="1">
    <location>
        <begin position="8"/>
        <end position="116"/>
    </location>
</feature>
<dbReference type="AlphaFoldDB" id="A0A381TM09"/>
<dbReference type="EMBL" id="UINC01004746">
    <property type="protein sequence ID" value="SVA16568.1"/>
    <property type="molecule type" value="Genomic_DNA"/>
</dbReference>
<name>A0A381TM09_9ZZZZ</name>
<dbReference type="InterPro" id="IPR001310">
    <property type="entry name" value="Histidine_triad_HIT"/>
</dbReference>
<dbReference type="Gene3D" id="3.30.428.10">
    <property type="entry name" value="HIT-like"/>
    <property type="match status" value="1"/>
</dbReference>
<proteinExistence type="predicted"/>
<gene>
    <name evidence="2" type="ORF">METZ01_LOCUS69422</name>
</gene>
<protein>
    <recommendedName>
        <fullName evidence="1">HIT domain-containing protein</fullName>
    </recommendedName>
</protein>
<dbReference type="GO" id="GO:0003824">
    <property type="term" value="F:catalytic activity"/>
    <property type="evidence" value="ECO:0007669"/>
    <property type="project" value="InterPro"/>
</dbReference>
<accession>A0A381TM09</accession>
<dbReference type="PROSITE" id="PS51084">
    <property type="entry name" value="HIT_2"/>
    <property type="match status" value="1"/>
</dbReference>
<dbReference type="SUPFAM" id="SSF54197">
    <property type="entry name" value="HIT-like"/>
    <property type="match status" value="1"/>
</dbReference>
<dbReference type="GO" id="GO:0009117">
    <property type="term" value="P:nucleotide metabolic process"/>
    <property type="evidence" value="ECO:0007669"/>
    <property type="project" value="TreeGrafter"/>
</dbReference>
<dbReference type="InterPro" id="IPR011146">
    <property type="entry name" value="HIT-like"/>
</dbReference>
<evidence type="ECO:0000313" key="2">
    <source>
        <dbReference type="EMBL" id="SVA16568.1"/>
    </source>
</evidence>
<organism evidence="2">
    <name type="scientific">marine metagenome</name>
    <dbReference type="NCBI Taxonomy" id="408172"/>
    <lineage>
        <taxon>unclassified sequences</taxon>
        <taxon>metagenomes</taxon>
        <taxon>ecological metagenomes</taxon>
    </lineage>
</organism>